<evidence type="ECO:0000259" key="3">
    <source>
        <dbReference type="Pfam" id="PF25583"/>
    </source>
</evidence>
<dbReference type="InterPro" id="IPR036388">
    <property type="entry name" value="WH-like_DNA-bd_sf"/>
</dbReference>
<dbReference type="InterPro" id="IPR026881">
    <property type="entry name" value="WYL_dom"/>
</dbReference>
<evidence type="ECO:0000313" key="4">
    <source>
        <dbReference type="EMBL" id="MBL7258766.1"/>
    </source>
</evidence>
<name>A0ABS1VWB3_9ACTN</name>
<dbReference type="PANTHER" id="PTHR34580:SF3">
    <property type="entry name" value="PROTEIN PAFB"/>
    <property type="match status" value="1"/>
</dbReference>
<protein>
    <submittedName>
        <fullName evidence="4">YafY family transcriptional regulator</fullName>
    </submittedName>
</protein>
<evidence type="ECO:0000259" key="1">
    <source>
        <dbReference type="Pfam" id="PF08279"/>
    </source>
</evidence>
<reference evidence="4 5" key="1">
    <citation type="submission" date="2021-01" db="EMBL/GenBank/DDBJ databases">
        <title>Actinoplanes sp. nov. LDG1-01 isolated from lichen.</title>
        <authorList>
            <person name="Saeng-In P."/>
            <person name="Phongsopitanun W."/>
            <person name="Kanchanasin P."/>
            <person name="Yuki M."/>
            <person name="Kudo T."/>
            <person name="Ohkuma M."/>
            <person name="Tanasupawat S."/>
        </authorList>
    </citation>
    <scope>NUCLEOTIDE SEQUENCE [LARGE SCALE GENOMIC DNA]</scope>
    <source>
        <strain evidence="4 5">LDG1-01</strain>
    </source>
</reference>
<dbReference type="InterPro" id="IPR013196">
    <property type="entry name" value="HTH_11"/>
</dbReference>
<proteinExistence type="predicted"/>
<dbReference type="PANTHER" id="PTHR34580">
    <property type="match status" value="1"/>
</dbReference>
<dbReference type="Pfam" id="PF25583">
    <property type="entry name" value="WCX"/>
    <property type="match status" value="1"/>
</dbReference>
<dbReference type="InterPro" id="IPR036390">
    <property type="entry name" value="WH_DNA-bd_sf"/>
</dbReference>
<evidence type="ECO:0000313" key="5">
    <source>
        <dbReference type="Proteomes" id="UP000598996"/>
    </source>
</evidence>
<gene>
    <name evidence="4" type="ORF">JKJ07_31090</name>
</gene>
<dbReference type="SUPFAM" id="SSF46785">
    <property type="entry name" value="Winged helix' DNA-binding domain"/>
    <property type="match status" value="1"/>
</dbReference>
<sequence>MLGLLEILQGGGTRTTAELAARLEVDERTVRRYVGQLLDLEVPVESVRGRYGGYRLAPGFRMPPLMLTDEEALAVLLGLNSSSGEAAESAAAKVRRVLPKALQARLAAVFATTEFTAPAAASPEASVLLRLAEAARQRHSLLIGYADRHGVSSERTLSPYGIVAHHGRWYVTGHDASSGELRTFRLDRIGWVRPTGETFEVPDDFDPAATVLAGLAGTPWRYQVVVRVNGSADEVRAGLPQGLATIEADDEDGWVVVRMRAERLDWVPGVLGGLGRPFVVREPAALRDLVGKWVHNFSANLLALGREEC</sequence>
<dbReference type="Pfam" id="PF13280">
    <property type="entry name" value="WYL"/>
    <property type="match status" value="1"/>
</dbReference>
<keyword evidence="5" id="KW-1185">Reference proteome</keyword>
<dbReference type="InterPro" id="IPR051534">
    <property type="entry name" value="CBASS_pafABC_assoc_protein"/>
</dbReference>
<dbReference type="Proteomes" id="UP000598996">
    <property type="component" value="Unassembled WGS sequence"/>
</dbReference>
<dbReference type="InterPro" id="IPR057727">
    <property type="entry name" value="WCX_dom"/>
</dbReference>
<accession>A0ABS1VWB3</accession>
<dbReference type="PROSITE" id="PS52050">
    <property type="entry name" value="WYL"/>
    <property type="match status" value="1"/>
</dbReference>
<evidence type="ECO:0000259" key="2">
    <source>
        <dbReference type="Pfam" id="PF13280"/>
    </source>
</evidence>
<dbReference type="Pfam" id="PF08279">
    <property type="entry name" value="HTH_11"/>
    <property type="match status" value="1"/>
</dbReference>
<feature type="domain" description="WYL" evidence="2">
    <location>
        <begin position="127"/>
        <end position="191"/>
    </location>
</feature>
<feature type="domain" description="WCX" evidence="3">
    <location>
        <begin position="220"/>
        <end position="292"/>
    </location>
</feature>
<comment type="caution">
    <text evidence="4">The sequence shown here is derived from an EMBL/GenBank/DDBJ whole genome shotgun (WGS) entry which is preliminary data.</text>
</comment>
<organism evidence="4 5">
    <name type="scientific">Paractinoplanes lichenicola</name>
    <dbReference type="NCBI Taxonomy" id="2802976"/>
    <lineage>
        <taxon>Bacteria</taxon>
        <taxon>Bacillati</taxon>
        <taxon>Actinomycetota</taxon>
        <taxon>Actinomycetes</taxon>
        <taxon>Micromonosporales</taxon>
        <taxon>Micromonosporaceae</taxon>
        <taxon>Paractinoplanes</taxon>
    </lineage>
</organism>
<dbReference type="EMBL" id="JAENHO010000009">
    <property type="protein sequence ID" value="MBL7258766.1"/>
    <property type="molecule type" value="Genomic_DNA"/>
</dbReference>
<dbReference type="Gene3D" id="1.10.10.10">
    <property type="entry name" value="Winged helix-like DNA-binding domain superfamily/Winged helix DNA-binding domain"/>
    <property type="match status" value="1"/>
</dbReference>
<feature type="domain" description="Helix-turn-helix type 11" evidence="1">
    <location>
        <begin position="4"/>
        <end position="55"/>
    </location>
</feature>